<proteinExistence type="predicted"/>
<dbReference type="Proteomes" id="UP000789405">
    <property type="component" value="Unassembled WGS sequence"/>
</dbReference>
<gene>
    <name evidence="2" type="ORF">DERYTH_LOCUS23316</name>
</gene>
<reference evidence="2" key="1">
    <citation type="submission" date="2021-06" db="EMBL/GenBank/DDBJ databases">
        <authorList>
            <person name="Kallberg Y."/>
            <person name="Tangrot J."/>
            <person name="Rosling A."/>
        </authorList>
    </citation>
    <scope>NUCLEOTIDE SEQUENCE</scope>
    <source>
        <strain evidence="2">MA453B</strain>
    </source>
</reference>
<keyword evidence="1" id="KW-0472">Membrane</keyword>
<keyword evidence="1" id="KW-0812">Transmembrane</keyword>
<feature type="non-terminal residue" evidence="2">
    <location>
        <position position="98"/>
    </location>
</feature>
<dbReference type="OrthoDB" id="2437758at2759"/>
<protein>
    <submittedName>
        <fullName evidence="2">22848_t:CDS:1</fullName>
    </submittedName>
</protein>
<organism evidence="2 3">
    <name type="scientific">Dentiscutata erythropus</name>
    <dbReference type="NCBI Taxonomy" id="1348616"/>
    <lineage>
        <taxon>Eukaryota</taxon>
        <taxon>Fungi</taxon>
        <taxon>Fungi incertae sedis</taxon>
        <taxon>Mucoromycota</taxon>
        <taxon>Glomeromycotina</taxon>
        <taxon>Glomeromycetes</taxon>
        <taxon>Diversisporales</taxon>
        <taxon>Gigasporaceae</taxon>
        <taxon>Dentiscutata</taxon>
    </lineage>
</organism>
<evidence type="ECO:0000313" key="2">
    <source>
        <dbReference type="EMBL" id="CAG8800726.1"/>
    </source>
</evidence>
<accession>A0A9N9K093</accession>
<sequence length="98" mass="11117">RQYNLLFSFMVFGYMGSSLITSHALAINGNEFILLMLKVNLIEQELTTVNLFVRSLYQLYDVEYPQAHLIIQQLTNNAACTHNHPFNSCNTGMACANL</sequence>
<name>A0A9N9K093_9GLOM</name>
<dbReference type="AlphaFoldDB" id="A0A9N9K093"/>
<keyword evidence="1" id="KW-1133">Transmembrane helix</keyword>
<evidence type="ECO:0000256" key="1">
    <source>
        <dbReference type="SAM" id="Phobius"/>
    </source>
</evidence>
<keyword evidence="3" id="KW-1185">Reference proteome</keyword>
<evidence type="ECO:0000313" key="3">
    <source>
        <dbReference type="Proteomes" id="UP000789405"/>
    </source>
</evidence>
<feature type="transmembrane region" description="Helical" evidence="1">
    <location>
        <begin position="6"/>
        <end position="27"/>
    </location>
</feature>
<dbReference type="EMBL" id="CAJVPY010035141">
    <property type="protein sequence ID" value="CAG8800726.1"/>
    <property type="molecule type" value="Genomic_DNA"/>
</dbReference>
<comment type="caution">
    <text evidence="2">The sequence shown here is derived from an EMBL/GenBank/DDBJ whole genome shotgun (WGS) entry which is preliminary data.</text>
</comment>
<feature type="non-terminal residue" evidence="2">
    <location>
        <position position="1"/>
    </location>
</feature>